<evidence type="ECO:0000256" key="1">
    <source>
        <dbReference type="SAM" id="Phobius"/>
    </source>
</evidence>
<protein>
    <submittedName>
        <fullName evidence="2">YcxB family protein</fullName>
    </submittedName>
</protein>
<keyword evidence="3" id="KW-1185">Reference proteome</keyword>
<name>A0A9X8CZD7_9BURK</name>
<evidence type="ECO:0000313" key="2">
    <source>
        <dbReference type="EMBL" id="RIX73938.1"/>
    </source>
</evidence>
<dbReference type="RefSeq" id="WP_119557878.1">
    <property type="nucleotide sequence ID" value="NZ_QXMN01000057.1"/>
</dbReference>
<accession>A0A9X8CZD7</accession>
<evidence type="ECO:0000313" key="3">
    <source>
        <dbReference type="Proteomes" id="UP000265619"/>
    </source>
</evidence>
<keyword evidence="1" id="KW-0472">Membrane</keyword>
<reference evidence="2 3" key="1">
    <citation type="submission" date="2018-09" db="EMBL/GenBank/DDBJ databases">
        <title>Acidovorax cavernicola nov. sp. isolated from Gruta de las Maravillas (Aracena, Spain).</title>
        <authorList>
            <person name="Jurado V."/>
            <person name="Gutierrez-Patricio S."/>
            <person name="Gonzalez-Pimentel J.L."/>
            <person name="Miller A.Z."/>
            <person name="Laiz L."/>
            <person name="Saiz-Jimenez C."/>
        </authorList>
    </citation>
    <scope>NUCLEOTIDE SEQUENCE [LARGE SCALE GENOMIC DNA]</scope>
    <source>
        <strain evidence="2 3">1011MAR4D40.2</strain>
    </source>
</reference>
<gene>
    <name evidence="2" type="ORF">D3H34_28270</name>
</gene>
<dbReference type="AlphaFoldDB" id="A0A9X8CZD7"/>
<comment type="caution">
    <text evidence="2">The sequence shown here is derived from an EMBL/GenBank/DDBJ whole genome shotgun (WGS) entry which is preliminary data.</text>
</comment>
<dbReference type="OrthoDB" id="8912935at2"/>
<sequence>MQITYRFQFSEDHLLTGFLRNLQQIWWVRLKWPLALLFGVPLVVCVYEGFLALAAVFALGIVLVLSAPAIARLALHRFRQSPFYDQEIDLSLSESGTHARGPHSEERHGWEAYTKACRFKDGLLLFHGPDAFRWLPDTAAADAASIAAAQQLVRAHIRDYRDL</sequence>
<feature type="transmembrane region" description="Helical" evidence="1">
    <location>
        <begin position="26"/>
        <end position="44"/>
    </location>
</feature>
<proteinExistence type="predicted"/>
<keyword evidence="1" id="KW-1133">Transmembrane helix</keyword>
<keyword evidence="1" id="KW-0812">Transmembrane</keyword>
<dbReference type="EMBL" id="QXMN01000057">
    <property type="protein sequence ID" value="RIX73938.1"/>
    <property type="molecule type" value="Genomic_DNA"/>
</dbReference>
<dbReference type="Proteomes" id="UP000265619">
    <property type="component" value="Unassembled WGS sequence"/>
</dbReference>
<organism evidence="2 3">
    <name type="scientific">Acidovorax cavernicola</name>
    <dbReference type="NCBI Taxonomy" id="1675792"/>
    <lineage>
        <taxon>Bacteria</taxon>
        <taxon>Pseudomonadati</taxon>
        <taxon>Pseudomonadota</taxon>
        <taxon>Betaproteobacteria</taxon>
        <taxon>Burkholderiales</taxon>
        <taxon>Comamonadaceae</taxon>
        <taxon>Acidovorax</taxon>
    </lineage>
</organism>
<feature type="transmembrane region" description="Helical" evidence="1">
    <location>
        <begin position="50"/>
        <end position="71"/>
    </location>
</feature>